<gene>
    <name evidence="4" type="ORF">BAA96_1p0174</name>
</gene>
<dbReference type="EMBL" id="KX426227">
    <property type="protein sequence ID" value="APW48879.1"/>
    <property type="molecule type" value="Genomic_DNA"/>
</dbReference>
<dbReference type="RefSeq" id="WP_096911068.1">
    <property type="nucleotide sequence ID" value="NZ_CP082144.1"/>
</dbReference>
<evidence type="ECO:0000313" key="4">
    <source>
        <dbReference type="EMBL" id="APW48879.1"/>
    </source>
</evidence>
<feature type="coiled-coil region" evidence="1">
    <location>
        <begin position="458"/>
        <end position="485"/>
    </location>
</feature>
<protein>
    <recommendedName>
        <fullName evidence="3">Large polyvalent protein-associated domain-containing protein</fullName>
    </recommendedName>
</protein>
<evidence type="ECO:0000259" key="3">
    <source>
        <dbReference type="Pfam" id="PF18796"/>
    </source>
</evidence>
<evidence type="ECO:0000256" key="2">
    <source>
        <dbReference type="SAM" id="MobiDB-lite"/>
    </source>
</evidence>
<feature type="compositionally biased region" description="Basic and acidic residues" evidence="2">
    <location>
        <begin position="1552"/>
        <end position="1575"/>
    </location>
</feature>
<reference evidence="4" key="1">
    <citation type="journal article" date="2016" name="Biomed. Res. Int.">
        <title>Resistance of Permafrost and Modern Acinetobacter lwoffii Strains to Heavy Metals and Arsenic Revealed by Genome Analysis.</title>
        <authorList>
            <person name="Mindlin S."/>
            <person name="Petrenko A."/>
            <person name="Kurakov A."/>
            <person name="Beletsky A."/>
            <person name="Mardanov A."/>
            <person name="Petrova M."/>
        </authorList>
    </citation>
    <scope>NUCLEOTIDE SEQUENCE</scope>
    <source>
        <strain evidence="4">ED23-35</strain>
        <plasmid evidence="4">pALWED1.1</plasmid>
    </source>
</reference>
<organism evidence="4">
    <name type="scientific">Acinetobacter lwoffii</name>
    <dbReference type="NCBI Taxonomy" id="28090"/>
    <lineage>
        <taxon>Bacteria</taxon>
        <taxon>Pseudomonadati</taxon>
        <taxon>Pseudomonadota</taxon>
        <taxon>Gammaproteobacteria</taxon>
        <taxon>Moraxellales</taxon>
        <taxon>Moraxellaceae</taxon>
        <taxon>Acinetobacter</taxon>
    </lineage>
</organism>
<name>A0A1P8KGS2_ACILW</name>
<feature type="compositionally biased region" description="Low complexity" evidence="2">
    <location>
        <begin position="1529"/>
        <end position="1547"/>
    </location>
</feature>
<sequence length="2428" mass="275404">MSTKKKWLDLSSFGAQLVVTPKTDLRNQAAIIKIKDVELLEKKLNTSLNSFLTGLKQTGKFVYITNEQNNDLSFMYKSSQDSLSLADIKSVFPYDSKNDLIEMDMSDIYLQSPMSSAEKNQWQSLFELNNQKSVVLYQAKQQKPFAPNTTIMGAVKQFNKADLGWNKLPTLLQSVDPLPLADLDNYGYQADKTLTRYYVDKEAALNAGLIEDTIEPIELSKQLVISVNSGGEVLALKDITQIPELTNYKISSHPAWPAYNSLPKQFIDIRELNKGLNTSIDPIVNALRSDDHAVNHQGLIKLQTLVTKINDCLYSYEENSIPSALAPFGIETTSLQLVDNDWKVWEYNNQTLDVEEFDLADKIKDLIQSVQNNINNLRTFDPYSIGDSSFDRELIYESLDDIGTSLESLDLNQIKQTIPPEPKVPVKRLFNRIDHFFRHTKFKPNIPEPVIKDSLTKLALMRKIKQEYLQKIAKLKEERQAIVEAKATHTISERIEKAVAIQVAVATENAYVLDQQAYDDQAYEMELALSQLNIASTRLNNLYDSFFDSVIDREEYGTDLDNFLQSVITDDELQDEMQRLLDEANEFEATHTSNDIDIYHFNVDLGEEPNGLWNEAVNQFDVVHYYDEQDQELSAVEKFEYSILGYSPSQESAMPDFNDMVFSNAVSVLDNSIEDMIATSAENVGKNYFSFHQQMPRILQQLHSINSQFTALGDGDAHSIASQYLSDESLERFYNLLEQDGNYKGFNKRIDVAHVLSELSSNIGNNPDSPILNRLPDIRSQLNHAINEELRVRTNPGNALANAIVFAATNEVLSLKETLEKDEIYVVDSFQNYLPKVIHKDHFNSNTQEQLFALNKKVAVSMAYKRYLQDFYQNAVGEESKSEAVIAIINNEHKHILTALGYLTPTYNEVTAPKDSKIENVVTLTEEAVKTYLAEGNALMVEPEVSARSLAVYSSTIASDQNFIRLLPMDLGQKVSSLQKQKTIMINGASSFEHILSSNPISENKLTYDDLKNVILNRILTKEAVPKYEKGLKLDIEVKNVYEHASSFLPLEKTDVNSENDFGNLFKHGLVLEALQSTPDSLKNGFNLNRDLINSALLQSFENRSIEEWTALKNKSLETKTGSLLSIITNPERIKEFEFPEINIYLTVSPADEQKHGAINLYFSGEQIPSTDRLIVKSSLNDLAADDKALFKALTLSNDSVLSTQEQMQYLIDSLEKRYQIFQSIENLHLKEKVLFNPELDDYKALTLRDADNQYIDPTAKQDLIDFVKSNDVMTNVDLMNVFTDYINQKEMDQAFENGSKIIVANDGADLVISVIDKDTPVLQHDQLRVFDNVEQFAKFNERGGLFKDFQLNGIKAHLVDQVLNDLGLRENILQTIKVPLSPSFENIDVKGLNEIVAVNISTLVNKIDFAFGEKLLESKDRFDLAIKVADDQAPLKLAIVNNAEHQQFVDQGYKILPTPKHPNSKNFLITDFAKSFKKAELFKSRDQVYKPEHMVQSAPVVEVAQEPLVEEPTVTEPEVQKPTEPEVQETTVEVVEPTEPVAPEQTSLFESEGKPEAEAPKEPKTTKPKATEPRSEVGLIEDTGMKMPGAKKDLYGPRLSLSQIQDMSLLQVKNLITRDKIWKKESVLQAKEAGRDIYIHLLTDAVRKMTNDQPRYPLENATEEQFKKVGAGYYDAVLSMRDALMEAKTVREFIPNACDLYVRLNEDKDLFTAFKSLDRSLFSLVESYAEYAATDMIISSELAKTDSSEARKTLTEALHHLRKELPPVKGTYSIYKKIRSAIDAKPFQDKVKATVTFRSGNIIDSSTLFSRSDAGLSEQVMDLLTAKKTKDATAENDDTQEVSLSEKNVSHIVDDTASTLDALFKEYAKPRTMRKAFKLSDVVVTENIASRNGQDVTAHTLQATFGFKAVEFGEYLNQSDRQIALNNAYDGCFALAKALDIDPKFVGFNGMLGVAFGSRGRSAAMAHYEPSNRVINLTKNSGFGSFGHEFFHAYDHLIFSAMTRNQPKMMMENVQPYLTRFAELNNIKSEKYANINQDLLQAAAKVNQAMYYLPMKKDDSIEVLRTNLENQVKFYETSIKTILDKTLVDQPDIVDLFTPDRDSIKEKINTFIAERGKLHTELSSLINFANRHEDPELFQKDAIQHRRYMHVAQGLHKFLSENEYPIPRTELNKYISQSRSEIDHDRVFAAQVLGAANSTVFRSVVFRDYRQMLRSQFAICALDFIKENSPKPLSDEHLKLISLSLQTNDRLTSTNQSQLKTDFYKNAMVLEGLTSAKKPYWTTAHEMFARSGEQYLQVTLAEMNLRNDWLVYPCPEGGSSSVTQPHGIEKDAIMKEIREFTVKGLDYIQENIAELRFADHQQYVRNAMHFFQPGTDQHENLVKWNEVINEMSQAEYDEYWTKLMTNIEVQADPELSKQKNSDPELAL</sequence>
<keyword evidence="1" id="KW-0175">Coiled coil</keyword>
<dbReference type="InterPro" id="IPR041047">
    <property type="entry name" value="LPD1"/>
</dbReference>
<geneLocation type="plasmid" evidence="4">
    <name>pALWED1.1</name>
</geneLocation>
<accession>A0A1P8KGS2</accession>
<dbReference type="Pfam" id="PF18796">
    <property type="entry name" value="LPD1"/>
    <property type="match status" value="1"/>
</dbReference>
<evidence type="ECO:0000256" key="1">
    <source>
        <dbReference type="SAM" id="Coils"/>
    </source>
</evidence>
<feature type="region of interest" description="Disordered" evidence="2">
    <location>
        <begin position="1511"/>
        <end position="1575"/>
    </location>
</feature>
<keyword evidence="4" id="KW-0614">Plasmid</keyword>
<feature type="domain" description="Large polyvalent protein-associated" evidence="3">
    <location>
        <begin position="2277"/>
        <end position="2338"/>
    </location>
</feature>
<proteinExistence type="predicted"/>